<evidence type="ECO:0000313" key="3">
    <source>
        <dbReference type="Proteomes" id="UP001526426"/>
    </source>
</evidence>
<dbReference type="RefSeq" id="WP_265262900.1">
    <property type="nucleotide sequence ID" value="NZ_JAIHOM010000009.1"/>
</dbReference>
<reference evidence="2 3" key="1">
    <citation type="submission" date="2021-08" db="EMBL/GenBank/DDBJ databases">
        <title>Draft genome sequence of Spirulina subsalsa with high tolerance to salinity and hype-accumulation of phycocyanin.</title>
        <authorList>
            <person name="Pei H."/>
            <person name="Jiang L."/>
        </authorList>
    </citation>
    <scope>NUCLEOTIDE SEQUENCE [LARGE SCALE GENOMIC DNA]</scope>
    <source>
        <strain evidence="2 3">FACHB-351</strain>
    </source>
</reference>
<dbReference type="InterPro" id="IPR029057">
    <property type="entry name" value="PRTase-like"/>
</dbReference>
<dbReference type="SUPFAM" id="SSF53271">
    <property type="entry name" value="PRTase-like"/>
    <property type="match status" value="1"/>
</dbReference>
<dbReference type="Gene3D" id="3.40.50.2020">
    <property type="match status" value="1"/>
</dbReference>
<dbReference type="InterPro" id="IPR051910">
    <property type="entry name" value="ComF/GntX_DNA_util-trans"/>
</dbReference>
<dbReference type="PANTHER" id="PTHR47505:SF1">
    <property type="entry name" value="DNA UTILIZATION PROTEIN YHGH"/>
    <property type="match status" value="1"/>
</dbReference>
<evidence type="ECO:0000313" key="2">
    <source>
        <dbReference type="EMBL" id="MCW6035230.1"/>
    </source>
</evidence>
<comment type="caution">
    <text evidence="2">The sequence shown here is derived from an EMBL/GenBank/DDBJ whole genome shotgun (WGS) entry which is preliminary data.</text>
</comment>
<proteinExistence type="inferred from homology"/>
<protein>
    <submittedName>
        <fullName evidence="2">ComF family protein</fullName>
    </submittedName>
</protein>
<name>A0ABT3L2L0_9CYAN</name>
<dbReference type="EMBL" id="JAIHOM010000009">
    <property type="protein sequence ID" value="MCW6035230.1"/>
    <property type="molecule type" value="Genomic_DNA"/>
</dbReference>
<sequence length="232" mass="26276">MKRWGWESFLSLFLSTNCPLCDRKADICLCSSCRRQLQRCQLPASQAVWEDEIKGFAWGAYQGVLKRAIAVLKYDNQPQLAEPLGQWMGVAWLKTSPFPPPHHYVVVPIPLHTQRQQQRGFNQAELLALSFCRFTGLRLQSQGLKRDRETQAMYSLNPEERAENLKNAFCLGTPFQKRLPRSPVLLLDDIYTTGATIRSARQILTQAGIPVAGVVTLAKTSFNHESATNSYH</sequence>
<dbReference type="InterPro" id="IPR000836">
    <property type="entry name" value="PRTase_dom"/>
</dbReference>
<dbReference type="CDD" id="cd06223">
    <property type="entry name" value="PRTases_typeI"/>
    <property type="match status" value="1"/>
</dbReference>
<gene>
    <name evidence="2" type="ORF">K4A83_02945</name>
</gene>
<comment type="similarity">
    <text evidence="1">Belongs to the ComF/GntX family.</text>
</comment>
<organism evidence="2 3">
    <name type="scientific">Spirulina subsalsa FACHB-351</name>
    <dbReference type="NCBI Taxonomy" id="234711"/>
    <lineage>
        <taxon>Bacteria</taxon>
        <taxon>Bacillati</taxon>
        <taxon>Cyanobacteriota</taxon>
        <taxon>Cyanophyceae</taxon>
        <taxon>Spirulinales</taxon>
        <taxon>Spirulinaceae</taxon>
        <taxon>Spirulina</taxon>
    </lineage>
</organism>
<keyword evidence="3" id="KW-1185">Reference proteome</keyword>
<accession>A0ABT3L2L0</accession>
<dbReference type="Proteomes" id="UP001526426">
    <property type="component" value="Unassembled WGS sequence"/>
</dbReference>
<dbReference type="PANTHER" id="PTHR47505">
    <property type="entry name" value="DNA UTILIZATION PROTEIN YHGH"/>
    <property type="match status" value="1"/>
</dbReference>
<evidence type="ECO:0000256" key="1">
    <source>
        <dbReference type="ARBA" id="ARBA00008007"/>
    </source>
</evidence>